<accession>A0A2R5G1C5</accession>
<dbReference type="EMBL" id="BDUD01000001">
    <property type="protein sequence ID" value="GBG22283.1"/>
    <property type="molecule type" value="Genomic_DNA"/>
</dbReference>
<gene>
    <name evidence="1" type="primary">xisH_2</name>
    <name evidence="1" type="ORF">NIES4072_59910</name>
</gene>
<dbReference type="SUPFAM" id="SSF52980">
    <property type="entry name" value="Restriction endonuclease-like"/>
    <property type="match status" value="1"/>
</dbReference>
<sequence>MSAKDLFHEAVKKGLQKEQWIITHDPLRIEFGKDDEVRIDLGAERLLAAEKAGEKIAVEIKSFLSDSALFDFHLALGQFLNYRLVLEASERERILYLAVPIAAYESFFQRDLPQASVQQYRIKLIVYDPVDEVIVKWIN</sequence>
<name>A0A2R5G1C5_NOSCO</name>
<dbReference type="InterPro" id="IPR011856">
    <property type="entry name" value="tRNA_endonuc-like_dom_sf"/>
</dbReference>
<proteinExistence type="predicted"/>
<evidence type="ECO:0000313" key="1">
    <source>
        <dbReference type="EMBL" id="GBG22283.1"/>
    </source>
</evidence>
<dbReference type="AlphaFoldDB" id="A0A2R5G1C5"/>
<keyword evidence="2" id="KW-1185">Reference proteome</keyword>
<organism evidence="1 2">
    <name type="scientific">Nostoc commune NIES-4072</name>
    <dbReference type="NCBI Taxonomy" id="2005467"/>
    <lineage>
        <taxon>Bacteria</taxon>
        <taxon>Bacillati</taxon>
        <taxon>Cyanobacteriota</taxon>
        <taxon>Cyanophyceae</taxon>
        <taxon>Nostocales</taxon>
        <taxon>Nostocaceae</taxon>
        <taxon>Nostoc</taxon>
    </lineage>
</organism>
<dbReference type="GO" id="GO:0003676">
    <property type="term" value="F:nucleic acid binding"/>
    <property type="evidence" value="ECO:0007669"/>
    <property type="project" value="InterPro"/>
</dbReference>
<evidence type="ECO:0000313" key="2">
    <source>
        <dbReference type="Proteomes" id="UP000245124"/>
    </source>
</evidence>
<dbReference type="InterPro" id="IPR011335">
    <property type="entry name" value="Restrct_endonuc-II-like"/>
</dbReference>
<dbReference type="OrthoDB" id="456752at2"/>
<dbReference type="CDD" id="cd22366">
    <property type="entry name" value="XisH-like"/>
    <property type="match status" value="1"/>
</dbReference>
<reference evidence="1 2" key="1">
    <citation type="submission" date="2017-06" db="EMBL/GenBank/DDBJ databases">
        <title>Genome sequencing of cyanobaciteial culture collection at National Institute for Environmental Studies (NIES).</title>
        <authorList>
            <person name="Hirose Y."/>
            <person name="Shimura Y."/>
            <person name="Fujisawa T."/>
            <person name="Nakamura Y."/>
            <person name="Kawachi M."/>
        </authorList>
    </citation>
    <scope>NUCLEOTIDE SEQUENCE [LARGE SCALE GENOMIC DNA]</scope>
    <source>
        <strain evidence="1 2">NIES-4072</strain>
    </source>
</reference>
<dbReference type="RefSeq" id="WP_109012041.1">
    <property type="nucleotide sequence ID" value="NZ_BDUD01000001.1"/>
</dbReference>
<comment type="caution">
    <text evidence="1">The sequence shown here is derived from an EMBL/GenBank/DDBJ whole genome shotgun (WGS) entry which is preliminary data.</text>
</comment>
<dbReference type="Proteomes" id="UP000245124">
    <property type="component" value="Unassembled WGS sequence"/>
</dbReference>
<dbReference type="Gene3D" id="3.40.1350.10">
    <property type="match status" value="1"/>
</dbReference>
<dbReference type="Pfam" id="PF08814">
    <property type="entry name" value="XisH"/>
    <property type="match status" value="1"/>
</dbReference>
<protein>
    <submittedName>
        <fullName evidence="1">FdxN element excision controlling factor protein</fullName>
    </submittedName>
</protein>
<dbReference type="InterPro" id="IPR014919">
    <property type="entry name" value="XisH"/>
</dbReference>